<evidence type="ECO:0000256" key="1">
    <source>
        <dbReference type="SAM" id="MobiDB-lite"/>
    </source>
</evidence>
<dbReference type="Proteomes" id="UP000316181">
    <property type="component" value="Unassembled WGS sequence"/>
</dbReference>
<comment type="caution">
    <text evidence="3">The sequence shown here is derived from an EMBL/GenBank/DDBJ whole genome shotgun (WGS) entry which is preliminary data.</text>
</comment>
<evidence type="ECO:0000313" key="3">
    <source>
        <dbReference type="EMBL" id="TQK76692.1"/>
    </source>
</evidence>
<evidence type="ECO:0000256" key="2">
    <source>
        <dbReference type="SAM" id="Phobius"/>
    </source>
</evidence>
<name>A0A542SQ23_9MICO</name>
<evidence type="ECO:0008006" key="5">
    <source>
        <dbReference type="Google" id="ProtNLM"/>
    </source>
</evidence>
<protein>
    <recommendedName>
        <fullName evidence="5">Protein kinase domain-containing protein</fullName>
    </recommendedName>
</protein>
<gene>
    <name evidence="3" type="ORF">FB389_1382</name>
</gene>
<evidence type="ECO:0000313" key="4">
    <source>
        <dbReference type="Proteomes" id="UP000316181"/>
    </source>
</evidence>
<feature type="region of interest" description="Disordered" evidence="1">
    <location>
        <begin position="403"/>
        <end position="458"/>
    </location>
</feature>
<feature type="compositionally biased region" description="Polar residues" evidence="1">
    <location>
        <begin position="1"/>
        <end position="20"/>
    </location>
</feature>
<keyword evidence="2" id="KW-0472">Membrane</keyword>
<keyword evidence="2" id="KW-0812">Transmembrane</keyword>
<proteinExistence type="predicted"/>
<keyword evidence="4" id="KW-1185">Reference proteome</keyword>
<feature type="region of interest" description="Disordered" evidence="1">
    <location>
        <begin position="277"/>
        <end position="310"/>
    </location>
</feature>
<dbReference type="Gene3D" id="2.60.120.260">
    <property type="entry name" value="Galactose-binding domain-like"/>
    <property type="match status" value="1"/>
</dbReference>
<feature type="compositionally biased region" description="Pro residues" evidence="1">
    <location>
        <begin position="284"/>
        <end position="294"/>
    </location>
</feature>
<feature type="transmembrane region" description="Helical" evidence="2">
    <location>
        <begin position="371"/>
        <end position="392"/>
    </location>
</feature>
<reference evidence="3 4" key="1">
    <citation type="submission" date="2019-06" db="EMBL/GenBank/DDBJ databases">
        <title>Sequencing the genomes of 1000 actinobacteria strains.</title>
        <authorList>
            <person name="Klenk H.-P."/>
        </authorList>
    </citation>
    <scope>NUCLEOTIDE SEQUENCE [LARGE SCALE GENOMIC DNA]</scope>
    <source>
        <strain evidence="3 4">DSM 10596</strain>
    </source>
</reference>
<dbReference type="AlphaFoldDB" id="A0A542SQ23"/>
<keyword evidence="2" id="KW-1133">Transmembrane helix</keyword>
<organism evidence="3 4">
    <name type="scientific">Rarobacter incanus</name>
    <dbReference type="NCBI Taxonomy" id="153494"/>
    <lineage>
        <taxon>Bacteria</taxon>
        <taxon>Bacillati</taxon>
        <taxon>Actinomycetota</taxon>
        <taxon>Actinomycetes</taxon>
        <taxon>Micrococcales</taxon>
        <taxon>Rarobacteraceae</taxon>
        <taxon>Rarobacter</taxon>
    </lineage>
</organism>
<sequence length="576" mass="59740">MTRTGKSTQIGQPVDESTPTLIGGRYRKEGAHALANELIVTWHGTDTVLDRRVLIVDVAATLEATGSSAGVGAVLDAARRAALVSDRRFVKLLDINHEGTDAFIVSEDITGPSVSSLPRATTWDARRVRALLGELASGLDAASRNGVHHQHISEDSVYLSRRGPQLYGLGFLPLLLGTEALSGDDASLVDCDQLRSVGRRLVAGHADEFDDAALVDVLDVEHVYVRPARIATELDPWDLASLTELADPAGPGASAPSAADQTADLVRRSALSQLANISDDLNPPGTPPPAPPAPGAGTHGTGSNPTRVSTGVPVAAAASSLLSPVLPATDPAAASAEAPVFQPVSAAAAATAPAAPAPAAAKGRFQVGSTLAVLLLVGGILVTGGFWAVAALTDNLQPTHVVQSLRDSQGSGGTTTGGKSSNATPKATKSATAVPPVIDSVASLDPDGDNNEHPELADRAIDEDQATYWISRTYKTANFGGYSRRGIGFAIKLEKATTVSQLYVITENTGGKFELRATSDAKPWGGDLVAKGSFDQDMDIVLNKPIKTDELVLWVTELPELSSGSYGLKIAEVQVL</sequence>
<feature type="region of interest" description="Disordered" evidence="1">
    <location>
        <begin position="1"/>
        <end position="22"/>
    </location>
</feature>
<dbReference type="EMBL" id="VFNV01000001">
    <property type="protein sequence ID" value="TQK76692.1"/>
    <property type="molecule type" value="Genomic_DNA"/>
</dbReference>
<accession>A0A542SQ23</accession>
<feature type="compositionally biased region" description="Polar residues" evidence="1">
    <location>
        <begin position="422"/>
        <end position="431"/>
    </location>
</feature>